<dbReference type="Gene3D" id="3.20.20.70">
    <property type="entry name" value="Aldolase class I"/>
    <property type="match status" value="1"/>
</dbReference>
<dbReference type="SUPFAM" id="SSF51445">
    <property type="entry name" value="(Trans)glycosidases"/>
    <property type="match status" value="1"/>
</dbReference>
<dbReference type="Pfam" id="PF16499">
    <property type="entry name" value="Melibiase_2"/>
    <property type="match status" value="1"/>
</dbReference>
<dbReference type="InterPro" id="IPR054470">
    <property type="entry name" value="FIMAH_dom"/>
</dbReference>
<protein>
    <recommendedName>
        <fullName evidence="4 9">Alpha-galactosidase</fullName>
        <ecNumber evidence="4 9">3.2.1.22</ecNumber>
    </recommendedName>
    <alternativeName>
        <fullName evidence="9">Melibiase</fullName>
    </alternativeName>
</protein>
<evidence type="ECO:0000256" key="4">
    <source>
        <dbReference type="ARBA" id="ARBA00012755"/>
    </source>
</evidence>
<dbReference type="SUPFAM" id="SSF51011">
    <property type="entry name" value="Glycosyl hydrolase domain"/>
    <property type="match status" value="2"/>
</dbReference>
<dbReference type="RefSeq" id="WP_071649552.1">
    <property type="nucleotide sequence ID" value="NZ_CP017962.1"/>
</dbReference>
<comment type="similarity">
    <text evidence="3 9">Belongs to the glycosyl hydrolase 27 family.</text>
</comment>
<dbReference type="Pfam" id="PF10633">
    <property type="entry name" value="NPCBM_assoc"/>
    <property type="match status" value="1"/>
</dbReference>
<dbReference type="InterPro" id="IPR013785">
    <property type="entry name" value="Aldolase_TIM"/>
</dbReference>
<dbReference type="Proteomes" id="UP000182945">
    <property type="component" value="Chromosome"/>
</dbReference>
<comment type="similarity">
    <text evidence="2">Belongs to the glycosyl hydrolase 36 family.</text>
</comment>
<keyword evidence="6 9" id="KW-0378">Hydrolase</keyword>
<dbReference type="InterPro" id="IPR018905">
    <property type="entry name" value="A-galactase_NEW3"/>
</dbReference>
<evidence type="ECO:0000256" key="6">
    <source>
        <dbReference type="ARBA" id="ARBA00022801"/>
    </source>
</evidence>
<dbReference type="EMBL" id="CP017962">
    <property type="protein sequence ID" value="APC49532.1"/>
    <property type="molecule type" value="Genomic_DNA"/>
</dbReference>
<dbReference type="SUPFAM" id="SSF49785">
    <property type="entry name" value="Galactose-binding domain-like"/>
    <property type="match status" value="1"/>
</dbReference>
<dbReference type="GO" id="GO:0004557">
    <property type="term" value="F:alpha-galactosidase activity"/>
    <property type="evidence" value="ECO:0007669"/>
    <property type="project" value="UniProtKB-EC"/>
</dbReference>
<keyword evidence="8 9" id="KW-0326">Glycosidase</keyword>
<evidence type="ECO:0000256" key="9">
    <source>
        <dbReference type="RuleBase" id="RU361168"/>
    </source>
</evidence>
<dbReference type="GeneID" id="71515838"/>
<dbReference type="InterPro" id="IPR017853">
    <property type="entry name" value="GH"/>
</dbReference>
<organism evidence="12 13">
    <name type="scientific">Virgibacillus halodenitrificans</name>
    <name type="common">Bacillus halodenitrificans</name>
    <dbReference type="NCBI Taxonomy" id="1482"/>
    <lineage>
        <taxon>Bacteria</taxon>
        <taxon>Bacillati</taxon>
        <taxon>Bacillota</taxon>
        <taxon>Bacilli</taxon>
        <taxon>Bacillales</taxon>
        <taxon>Bacillaceae</taxon>
        <taxon>Virgibacillus</taxon>
    </lineage>
</organism>
<evidence type="ECO:0000256" key="5">
    <source>
        <dbReference type="ARBA" id="ARBA00022729"/>
    </source>
</evidence>
<dbReference type="FunFam" id="2.60.40.1180:FF:000008">
    <property type="entry name" value="Alpha-galactosidase"/>
    <property type="match status" value="1"/>
</dbReference>
<dbReference type="AlphaFoldDB" id="A0AAC9J1R3"/>
<dbReference type="InterPro" id="IPR013222">
    <property type="entry name" value="Glyco_hyd_98_carb-bd"/>
</dbReference>
<reference evidence="12 13" key="1">
    <citation type="submission" date="2016-11" db="EMBL/GenBank/DDBJ databases">
        <title>Complete genome sequencing of Virgibacillus halodenitrificans PDB-F2.</title>
        <authorList>
            <person name="Sun Z."/>
            <person name="Zhou Y."/>
            <person name="Li H."/>
        </authorList>
    </citation>
    <scope>NUCLEOTIDE SEQUENCE [LARGE SCALE GENOMIC DNA]</scope>
    <source>
        <strain evidence="12 13">PDB-F2</strain>
    </source>
</reference>
<evidence type="ECO:0000256" key="2">
    <source>
        <dbReference type="ARBA" id="ARBA00006202"/>
    </source>
</evidence>
<feature type="domain" description="Glycosyl hydrolase family 98 putative carbohydrate-binding module" evidence="11">
    <location>
        <begin position="621"/>
        <end position="771"/>
    </location>
</feature>
<dbReference type="InterPro" id="IPR008979">
    <property type="entry name" value="Galactose-bd-like_sf"/>
</dbReference>
<sequence length="954" mass="105524">MKWRWKLGVMLFTVVFLATSFAGANGQQVYALDNGLAKTPPMGWNSWNYFRCYDVNEEVIKETADAMVESGMKDAGYEYVVIDDCWQALERDVNGNLQANPERFPSGIKALADYVHKLGLKLGIYAVPGTETCAMHWDDYPSGNIGSYGHEKQDAKQFEKWGVDYLKYDWCRADVTEGLEHIPAFEKMRDELQALDRPIIYGISEYGDTKPWEWAKPIANMWRTTSDIQANWGSLMTILDQQVGLYKYAGPGYWNDPDMLQVGNPGLSETENRAHFSLWSILAAPLMAGNDLRHMSTSTAEILSNKEVTAVNQDTIGLQGRKIRDDGDKEVWMRPLANGDRAIVLLNRGQKETEMSVNITDLGLPQSSSTYYIRDLWAHETTQSTGEIQASVPGHGVQMYRISPADPVEASENVQHVKTSDKQEVWIESLEDGSMLVTLLNRGDKEANVGIHTDELNMEKSGAYIVEDIWSKDKTAVANTIREKVQAYDITVLKVTPGTPEDAPPAIQQDLQVPEKIGEGETKEVSLTITNNGVVAANNVQVNLDVPNGWTVEPVSETGFATIPPSSENQSVEVTWNVTAPTKLSADTVTFNSAITFEYGKAGKSANAHTQATSEIIPAPPKTDSFLSDLPFYKDTINGWGPVERDRSVGGQEAGDGNTLTINGETFEKGLGVNSNSEVSYYIGGNFSTFTSAIGIDDEMVWEDGQEGDVVFEVWGDGKKLYDSGLVTGDMETKYIDVDITGVSVLKLVVTDGDDNNWFDHADWANAKIIATNNGADETAPELEVTMNGKLVQDQVSLSDTETIMFTWKATDEGSGIATTTASFAGKEYDKNKALPLAGKPGEHEFSVTAEDKAGNITKKTYQINVNTSPQAMRTHVERFDQAGAFQDTKNVRILQLHLTTIKQYLDKNNTAKTCKQLDSLGQLLDYLQAQEEMSDDAYRVLKSDTNYLLERLQ</sequence>
<feature type="signal peptide" evidence="10">
    <location>
        <begin position="1"/>
        <end position="24"/>
    </location>
</feature>
<dbReference type="EC" id="3.2.1.22" evidence="4 9"/>
<accession>A0AAC9J1R3</accession>
<evidence type="ECO:0000256" key="1">
    <source>
        <dbReference type="ARBA" id="ARBA00001255"/>
    </source>
</evidence>
<dbReference type="CDD" id="cd14792">
    <property type="entry name" value="GH27"/>
    <property type="match status" value="1"/>
</dbReference>
<evidence type="ECO:0000256" key="8">
    <source>
        <dbReference type="ARBA" id="ARBA00023295"/>
    </source>
</evidence>
<dbReference type="Pfam" id="PF17801">
    <property type="entry name" value="Melibiase_C"/>
    <property type="match status" value="2"/>
</dbReference>
<dbReference type="Gene3D" id="2.60.40.1180">
    <property type="entry name" value="Golgi alpha-mannosidase II"/>
    <property type="match status" value="2"/>
</dbReference>
<dbReference type="Gene3D" id="2.60.40.10">
    <property type="entry name" value="Immunoglobulins"/>
    <property type="match status" value="1"/>
</dbReference>
<dbReference type="Gene3D" id="2.60.120.1060">
    <property type="entry name" value="NPCBM/NEW2 domain"/>
    <property type="match status" value="1"/>
</dbReference>
<feature type="chain" id="PRO_5042264782" description="Alpha-galactosidase" evidence="10">
    <location>
        <begin position="25"/>
        <end position="954"/>
    </location>
</feature>
<evidence type="ECO:0000259" key="11">
    <source>
        <dbReference type="SMART" id="SM00776"/>
    </source>
</evidence>
<dbReference type="InterPro" id="IPR041233">
    <property type="entry name" value="Melibiase_C"/>
</dbReference>
<dbReference type="GO" id="GO:0016052">
    <property type="term" value="P:carbohydrate catabolic process"/>
    <property type="evidence" value="ECO:0007669"/>
    <property type="project" value="UniProtKB-ARBA"/>
</dbReference>
<dbReference type="PANTHER" id="PTHR11452">
    <property type="entry name" value="ALPHA-GALACTOSIDASE/ALPHA-N-ACETYLGALACTOSAMINIDASE"/>
    <property type="match status" value="1"/>
</dbReference>
<dbReference type="InterPro" id="IPR000111">
    <property type="entry name" value="Glyco_hydro_27/36_CS"/>
</dbReference>
<dbReference type="Pfam" id="PF22888">
    <property type="entry name" value="FIMAH"/>
    <property type="match status" value="1"/>
</dbReference>
<dbReference type="InterPro" id="IPR013783">
    <property type="entry name" value="Ig-like_fold"/>
</dbReference>
<proteinExistence type="inferred from homology"/>
<evidence type="ECO:0000256" key="7">
    <source>
        <dbReference type="ARBA" id="ARBA00023157"/>
    </source>
</evidence>
<dbReference type="SMART" id="SM00776">
    <property type="entry name" value="NPCBM"/>
    <property type="match status" value="1"/>
</dbReference>
<evidence type="ECO:0000256" key="10">
    <source>
        <dbReference type="SAM" id="SignalP"/>
    </source>
</evidence>
<keyword evidence="7 9" id="KW-1015">Disulfide bond</keyword>
<gene>
    <name evidence="12" type="ORF">BME96_15605</name>
</gene>
<dbReference type="InterPro" id="IPR038637">
    <property type="entry name" value="NPCBM_sf"/>
</dbReference>
<keyword evidence="5 10" id="KW-0732">Signal</keyword>
<dbReference type="PROSITE" id="PS00512">
    <property type="entry name" value="ALPHA_GALACTOSIDASE"/>
    <property type="match status" value="1"/>
</dbReference>
<comment type="catalytic activity">
    <reaction evidence="1 9">
        <text>Hydrolysis of terminal, non-reducing alpha-D-galactose residues in alpha-D-galactosides, including galactose oligosaccharides, galactomannans and galactolipids.</text>
        <dbReference type="EC" id="3.2.1.22"/>
    </reaction>
</comment>
<dbReference type="Pfam" id="PF08305">
    <property type="entry name" value="NPCBM"/>
    <property type="match status" value="1"/>
</dbReference>
<evidence type="ECO:0000313" key="13">
    <source>
        <dbReference type="Proteomes" id="UP000182945"/>
    </source>
</evidence>
<dbReference type="FunFam" id="3.20.20.70:FF:000202">
    <property type="entry name" value="Alpha-galactosidase"/>
    <property type="match status" value="1"/>
</dbReference>
<evidence type="ECO:0000313" key="12">
    <source>
        <dbReference type="EMBL" id="APC49532.1"/>
    </source>
</evidence>
<dbReference type="KEGG" id="vhl:BME96_15605"/>
<dbReference type="PANTHER" id="PTHR11452:SF75">
    <property type="entry name" value="ALPHA-GALACTOSIDASE MEL1"/>
    <property type="match status" value="1"/>
</dbReference>
<dbReference type="InterPro" id="IPR013780">
    <property type="entry name" value="Glyco_hydro_b"/>
</dbReference>
<dbReference type="PRINTS" id="PR00740">
    <property type="entry name" value="GLHYDRLASE27"/>
</dbReference>
<evidence type="ECO:0000256" key="3">
    <source>
        <dbReference type="ARBA" id="ARBA00009743"/>
    </source>
</evidence>
<name>A0AAC9J1R3_VIRHA</name>
<dbReference type="InterPro" id="IPR002241">
    <property type="entry name" value="Glyco_hydro_27"/>
</dbReference>